<name>A5I4J1_CLOBH</name>
<dbReference type="PANTHER" id="PTHR47618">
    <property type="entry name" value="BIFUNCTIONAL OLIGORIBONUCLEASE AND PAP PHOSPHATASE NRNA"/>
    <property type="match status" value="1"/>
</dbReference>
<dbReference type="Proteomes" id="UP000001986">
    <property type="component" value="Chromosome"/>
</dbReference>
<accession>A5I4J1</accession>
<dbReference type="Pfam" id="PF02272">
    <property type="entry name" value="DHHA1"/>
    <property type="match status" value="1"/>
</dbReference>
<dbReference type="AlphaFoldDB" id="A5I4J1"/>
<keyword evidence="4" id="KW-1185">Reference proteome</keyword>
<evidence type="ECO:0000313" key="4">
    <source>
        <dbReference type="Proteomes" id="UP000001986"/>
    </source>
</evidence>
<dbReference type="InterPro" id="IPR001667">
    <property type="entry name" value="DDH_dom"/>
</dbReference>
<gene>
    <name evidence="3" type="ordered locus">CBO2417</name>
</gene>
<feature type="domain" description="DDH" evidence="1">
    <location>
        <begin position="19"/>
        <end position="158"/>
    </location>
</feature>
<feature type="domain" description="DHHA1" evidence="2">
    <location>
        <begin position="237"/>
        <end position="319"/>
    </location>
</feature>
<protein>
    <submittedName>
        <fullName evidence="3">DHH family protein</fullName>
    </submittedName>
</protein>
<reference evidence="3 4" key="1">
    <citation type="journal article" date="2007" name="Genome Res.">
        <title>Genome sequence of a proteolytic (Group I) Clostridium botulinum strain Hall A and comparative analysis of the clostridial genomes.</title>
        <authorList>
            <person name="Sebaihia M."/>
            <person name="Peck M.W."/>
            <person name="Minton N.P."/>
            <person name="Thomson N.R."/>
            <person name="Holden M.T.G."/>
            <person name="Mitchell W.J."/>
            <person name="Carter A.T."/>
            <person name="Bentley S.D."/>
            <person name="Mason D.R."/>
            <person name="Crossman L."/>
            <person name="Paul C.J."/>
            <person name="Ivens A."/>
            <person name="Wells-Bennik M.H.J."/>
            <person name="Davis I.J."/>
            <person name="Cerdeno-Tarraga A.M."/>
            <person name="Churcher C."/>
            <person name="Quail M.A."/>
            <person name="Chillingworth T."/>
            <person name="Feltwell T."/>
            <person name="Fraser A."/>
            <person name="Goodhead I."/>
            <person name="Hance Z."/>
            <person name="Jagels K."/>
            <person name="Larke N."/>
            <person name="Maddison M."/>
            <person name="Moule S."/>
            <person name="Mungall K."/>
            <person name="Norbertczak H."/>
            <person name="Rabbinowitsch E."/>
            <person name="Sanders M."/>
            <person name="Simmonds M."/>
            <person name="White B."/>
            <person name="Whithead S."/>
            <person name="Parkhill J."/>
        </authorList>
    </citation>
    <scope>NUCLEOTIDE SEQUENCE [LARGE SCALE GENOMIC DNA]</scope>
    <source>
        <strain evidence="4">Hall / ATCC 3502 / NCTC 13319 / Type A [Sanger]</strain>
    </source>
</reference>
<dbReference type="Gene3D" id="3.10.310.30">
    <property type="match status" value="1"/>
</dbReference>
<evidence type="ECO:0000259" key="1">
    <source>
        <dbReference type="Pfam" id="PF01368"/>
    </source>
</evidence>
<dbReference type="InterPro" id="IPR038763">
    <property type="entry name" value="DHH_sf"/>
</dbReference>
<evidence type="ECO:0000313" key="3">
    <source>
        <dbReference type="EMBL" id="CAL83963.1"/>
    </source>
</evidence>
<dbReference type="HOGENOM" id="CLU_039720_0_0_9"/>
<dbReference type="EMBL" id="AM412317">
    <property type="protein sequence ID" value="CAL83963.1"/>
    <property type="molecule type" value="Genomic_DNA"/>
</dbReference>
<proteinExistence type="predicted"/>
<organism evidence="3 4">
    <name type="scientific">Clostridium botulinum (strain Hall / ATCC 3502 / NCTC 13319 / Type A)</name>
    <dbReference type="NCBI Taxonomy" id="441771"/>
    <lineage>
        <taxon>Bacteria</taxon>
        <taxon>Bacillati</taxon>
        <taxon>Bacillota</taxon>
        <taxon>Clostridia</taxon>
        <taxon>Eubacteriales</taxon>
        <taxon>Clostridiaceae</taxon>
        <taxon>Clostridium</taxon>
    </lineage>
</organism>
<dbReference type="PATRIC" id="fig|413999.7.peg.2393"/>
<sequence length="323" mass="36060">MSQMITNDILDKIKESNSVAITFHTSPDGDSLGSALGLLQGIRKLSKKAYIISKEPIPETFKYLPCSEEITGEIKRPIEGTECVIVLDCGNVERINAELDLENREYSLINIDHHLSNDMYGDLNFVDTNAPAVAEVVYQLLKILEINSDKDIAACLYTSLITDTGSFRYPGTTSVTHMIAGDLINTGLDFSSIHRKIFENKKFERLKLYGKVLEEMYLENEKLCVMKVTEKMLKELNIEDAKDTSDIISQGMQIGSVEVAVLFKEVEEGVKISLRSKEYVDVRKIAENFGGGGHIRASGAFIKGEALNIVEKKLIETIKKELI</sequence>
<evidence type="ECO:0000259" key="2">
    <source>
        <dbReference type="Pfam" id="PF02272"/>
    </source>
</evidence>
<dbReference type="KEGG" id="cbo:CBO2417"/>
<dbReference type="InterPro" id="IPR003156">
    <property type="entry name" value="DHHA1_dom"/>
</dbReference>
<dbReference type="SUPFAM" id="SSF64182">
    <property type="entry name" value="DHH phosphoesterases"/>
    <property type="match status" value="1"/>
</dbReference>
<dbReference type="Pfam" id="PF01368">
    <property type="entry name" value="DHH"/>
    <property type="match status" value="1"/>
</dbReference>
<dbReference type="Gene3D" id="3.90.1640.10">
    <property type="entry name" value="inorganic pyrophosphatase (n-terminal core)"/>
    <property type="match status" value="1"/>
</dbReference>
<dbReference type="GO" id="GO:0003676">
    <property type="term" value="F:nucleic acid binding"/>
    <property type="evidence" value="ECO:0007669"/>
    <property type="project" value="InterPro"/>
</dbReference>
<dbReference type="InterPro" id="IPR051319">
    <property type="entry name" value="Oligoribo/pAp-PDE_c-di-AMP_PDE"/>
</dbReference>
<dbReference type="PANTHER" id="PTHR47618:SF1">
    <property type="entry name" value="BIFUNCTIONAL OLIGORIBONUCLEASE AND PAP PHOSPHATASE NRNA"/>
    <property type="match status" value="1"/>
</dbReference>